<keyword evidence="1" id="KW-0812">Transmembrane</keyword>
<feature type="domain" description="DUF1206" evidence="2">
    <location>
        <begin position="13"/>
        <end position="77"/>
    </location>
</feature>
<dbReference type="InterPro" id="IPR009597">
    <property type="entry name" value="DUF1206"/>
</dbReference>
<dbReference type="RefSeq" id="WP_169493546.1">
    <property type="nucleotide sequence ID" value="NZ_JABBGM010000004.1"/>
</dbReference>
<feature type="transmembrane region" description="Helical" evidence="1">
    <location>
        <begin position="134"/>
        <end position="160"/>
    </location>
</feature>
<organism evidence="3 4">
    <name type="scientific">Novosphingobium olei</name>
    <dbReference type="NCBI Taxonomy" id="2728851"/>
    <lineage>
        <taxon>Bacteria</taxon>
        <taxon>Pseudomonadati</taxon>
        <taxon>Pseudomonadota</taxon>
        <taxon>Alphaproteobacteria</taxon>
        <taxon>Sphingomonadales</taxon>
        <taxon>Sphingomonadaceae</taxon>
        <taxon>Novosphingobium</taxon>
    </lineage>
</organism>
<dbReference type="Pfam" id="PF06724">
    <property type="entry name" value="DUF1206"/>
    <property type="match status" value="2"/>
</dbReference>
<feature type="domain" description="DUF1206" evidence="2">
    <location>
        <begin position="185"/>
        <end position="251"/>
    </location>
</feature>
<protein>
    <submittedName>
        <fullName evidence="3">DUF1206 domain-containing protein</fullName>
    </submittedName>
</protein>
<keyword evidence="4" id="KW-1185">Reference proteome</keyword>
<dbReference type="AlphaFoldDB" id="A0A7Y0GAU9"/>
<keyword evidence="1" id="KW-0472">Membrane</keyword>
<feature type="transmembrane region" description="Helical" evidence="1">
    <location>
        <begin position="229"/>
        <end position="248"/>
    </location>
</feature>
<dbReference type="Proteomes" id="UP000583556">
    <property type="component" value="Unassembled WGS sequence"/>
</dbReference>
<keyword evidence="1" id="KW-1133">Transmembrane helix</keyword>
<feature type="transmembrane region" description="Helical" evidence="1">
    <location>
        <begin position="91"/>
        <end position="114"/>
    </location>
</feature>
<name>A0A7Y0GAU9_9SPHN</name>
<gene>
    <name evidence="3" type="ORF">HHL27_11550</name>
</gene>
<feature type="transmembrane region" description="Helical" evidence="1">
    <location>
        <begin position="181"/>
        <end position="202"/>
    </location>
</feature>
<dbReference type="EMBL" id="JABBGM010000004">
    <property type="protein sequence ID" value="NML94299.1"/>
    <property type="molecule type" value="Genomic_DNA"/>
</dbReference>
<reference evidence="3 4" key="1">
    <citation type="submission" date="2020-04" db="EMBL/GenBank/DDBJ databases">
        <title>Novosphingobium sp. TW-4 isolated from soil.</title>
        <authorList>
            <person name="Dahal R.H."/>
            <person name="Chaudhary D.K."/>
        </authorList>
    </citation>
    <scope>NUCLEOTIDE SEQUENCE [LARGE SCALE GENOMIC DNA]</scope>
    <source>
        <strain evidence="3 4">TW-4</strain>
    </source>
</reference>
<sequence length="267" mass="28092">MAKLTRADVLARAGYAARGVVYALLGWLALETRSAADDGQNAVFDMVQDMPAGGLALALLVAGLVAYGIYKLAGALFDLERHGHDAKGVAVRIGQGAGALAYLGMAFAAAKFALGYRHFAHEGAHGGAEMAGGVLAWPLGWVLIGLAGIAFVIAALFQAFGAATGHFMKRIASDAPRAREALGRIGLAARAVVFGLVGWSLLRSAWLVRHAEVRDLGGVLEQLRTQQTIHLLVAAGLLVFGLFSLICARYRVVPAVDVVHAARRRFN</sequence>
<feature type="transmembrane region" description="Helical" evidence="1">
    <location>
        <begin position="12"/>
        <end position="30"/>
    </location>
</feature>
<accession>A0A7Y0GAU9</accession>
<evidence type="ECO:0000313" key="3">
    <source>
        <dbReference type="EMBL" id="NML94299.1"/>
    </source>
</evidence>
<comment type="caution">
    <text evidence="3">The sequence shown here is derived from an EMBL/GenBank/DDBJ whole genome shotgun (WGS) entry which is preliminary data.</text>
</comment>
<evidence type="ECO:0000313" key="4">
    <source>
        <dbReference type="Proteomes" id="UP000583556"/>
    </source>
</evidence>
<evidence type="ECO:0000256" key="1">
    <source>
        <dbReference type="SAM" id="Phobius"/>
    </source>
</evidence>
<evidence type="ECO:0000259" key="2">
    <source>
        <dbReference type="Pfam" id="PF06724"/>
    </source>
</evidence>
<proteinExistence type="predicted"/>
<feature type="transmembrane region" description="Helical" evidence="1">
    <location>
        <begin position="50"/>
        <end position="70"/>
    </location>
</feature>